<dbReference type="EMBL" id="JBHMEC010000011">
    <property type="protein sequence ID" value="MFB9149530.1"/>
    <property type="molecule type" value="Genomic_DNA"/>
</dbReference>
<dbReference type="Proteomes" id="UP001589670">
    <property type="component" value="Unassembled WGS sequence"/>
</dbReference>
<reference evidence="1 2" key="1">
    <citation type="submission" date="2024-09" db="EMBL/GenBank/DDBJ databases">
        <authorList>
            <person name="Sun Q."/>
            <person name="Mori K."/>
        </authorList>
    </citation>
    <scope>NUCLEOTIDE SEQUENCE [LARGE SCALE GENOMIC DNA]</scope>
    <source>
        <strain evidence="1 2">CECT 9424</strain>
    </source>
</reference>
<comment type="caution">
    <text evidence="1">The sequence shown here is derived from an EMBL/GenBank/DDBJ whole genome shotgun (WGS) entry which is preliminary data.</text>
</comment>
<proteinExistence type="predicted"/>
<protein>
    <submittedName>
        <fullName evidence="1">Uncharacterized protein</fullName>
    </submittedName>
</protein>
<keyword evidence="2" id="KW-1185">Reference proteome</keyword>
<accession>A0ABV5HYN3</accession>
<name>A0ABV5HYN3_9RHOB</name>
<organism evidence="1 2">
    <name type="scientific">Roseovarius ramblicola</name>
    <dbReference type="NCBI Taxonomy" id="2022336"/>
    <lineage>
        <taxon>Bacteria</taxon>
        <taxon>Pseudomonadati</taxon>
        <taxon>Pseudomonadota</taxon>
        <taxon>Alphaproteobacteria</taxon>
        <taxon>Rhodobacterales</taxon>
        <taxon>Roseobacteraceae</taxon>
        <taxon>Roseovarius</taxon>
    </lineage>
</organism>
<evidence type="ECO:0000313" key="2">
    <source>
        <dbReference type="Proteomes" id="UP001589670"/>
    </source>
</evidence>
<evidence type="ECO:0000313" key="1">
    <source>
        <dbReference type="EMBL" id="MFB9149530.1"/>
    </source>
</evidence>
<dbReference type="RefSeq" id="WP_377068538.1">
    <property type="nucleotide sequence ID" value="NZ_JBHMEC010000011.1"/>
</dbReference>
<sequence>MAQTETREFGHLIGEYVVSVQANGGTVEVQIEHAPGVWITSDTIAADGAFTVLFGGGTLRFVPSGGATYEVHA</sequence>
<gene>
    <name evidence="1" type="ORF">ACFFU4_07170</name>
</gene>